<reference evidence="3" key="1">
    <citation type="journal article" date="2014" name="Science">
        <title>Ancient hybridizations among the ancestral genomes of bread wheat.</title>
        <authorList>
            <consortium name="International Wheat Genome Sequencing Consortium,"/>
            <person name="Marcussen T."/>
            <person name="Sandve S.R."/>
            <person name="Heier L."/>
            <person name="Spannagl M."/>
            <person name="Pfeifer M."/>
            <person name="Jakobsen K.S."/>
            <person name="Wulff B.B."/>
            <person name="Steuernagel B."/>
            <person name="Mayer K.F."/>
            <person name="Olsen O.A."/>
        </authorList>
    </citation>
    <scope>NUCLEOTIDE SEQUENCE [LARGE SCALE GENOMIC DNA]</scope>
    <source>
        <strain evidence="3">cv. AL8/78</strain>
    </source>
</reference>
<evidence type="ECO:0000256" key="1">
    <source>
        <dbReference type="SAM" id="MobiDB-lite"/>
    </source>
</evidence>
<feature type="region of interest" description="Disordered" evidence="1">
    <location>
        <begin position="1"/>
        <end position="50"/>
    </location>
</feature>
<accession>A0A453SQC8</accession>
<reference evidence="3" key="2">
    <citation type="journal article" date="2017" name="Nat. Plants">
        <title>The Aegilops tauschii genome reveals multiple impacts of transposons.</title>
        <authorList>
            <person name="Zhao G."/>
            <person name="Zou C."/>
            <person name="Li K."/>
            <person name="Wang K."/>
            <person name="Li T."/>
            <person name="Gao L."/>
            <person name="Zhang X."/>
            <person name="Wang H."/>
            <person name="Yang Z."/>
            <person name="Liu X."/>
            <person name="Jiang W."/>
            <person name="Mao L."/>
            <person name="Kong X."/>
            <person name="Jiao Y."/>
            <person name="Jia J."/>
        </authorList>
    </citation>
    <scope>NUCLEOTIDE SEQUENCE [LARGE SCALE GENOMIC DNA]</scope>
    <source>
        <strain evidence="3">cv. AL8/78</strain>
    </source>
</reference>
<reference evidence="2" key="5">
    <citation type="journal article" date="2021" name="G3 (Bethesda)">
        <title>Aegilops tauschii genome assembly Aet v5.0 features greater sequence contiguity and improved annotation.</title>
        <authorList>
            <person name="Wang L."/>
            <person name="Zhu T."/>
            <person name="Rodriguez J.C."/>
            <person name="Deal K.R."/>
            <person name="Dubcovsky J."/>
            <person name="McGuire P.E."/>
            <person name="Lux T."/>
            <person name="Spannagl M."/>
            <person name="Mayer K.F.X."/>
            <person name="Baldrich P."/>
            <person name="Meyers B.C."/>
            <person name="Huo N."/>
            <person name="Gu Y.Q."/>
            <person name="Zhou H."/>
            <person name="Devos K.M."/>
            <person name="Bennetzen J.L."/>
            <person name="Unver T."/>
            <person name="Budak H."/>
            <person name="Gulick P.J."/>
            <person name="Galiba G."/>
            <person name="Kalapos B."/>
            <person name="Nelson D.R."/>
            <person name="Li P."/>
            <person name="You F.M."/>
            <person name="Luo M.C."/>
            <person name="Dvorak J."/>
        </authorList>
    </citation>
    <scope>NUCLEOTIDE SEQUENCE [LARGE SCALE GENOMIC DNA]</scope>
    <source>
        <strain evidence="2">cv. AL8/78</strain>
    </source>
</reference>
<dbReference type="AlphaFoldDB" id="A0A453SQC8"/>
<evidence type="ECO:0000313" key="3">
    <source>
        <dbReference type="Proteomes" id="UP000015105"/>
    </source>
</evidence>
<sequence length="92" mass="10345">RGGRGSPPPRYDRGGGRGGYDDDRHHRHRASDWPDSRFGAPNDGPGNTQREGLMTYKQFIQVLEDDVSPAEAESRVPRVQDGVHHYPETCLF</sequence>
<organism evidence="2 3">
    <name type="scientific">Aegilops tauschii subsp. strangulata</name>
    <name type="common">Goatgrass</name>
    <dbReference type="NCBI Taxonomy" id="200361"/>
    <lineage>
        <taxon>Eukaryota</taxon>
        <taxon>Viridiplantae</taxon>
        <taxon>Streptophyta</taxon>
        <taxon>Embryophyta</taxon>
        <taxon>Tracheophyta</taxon>
        <taxon>Spermatophyta</taxon>
        <taxon>Magnoliopsida</taxon>
        <taxon>Liliopsida</taxon>
        <taxon>Poales</taxon>
        <taxon>Poaceae</taxon>
        <taxon>BOP clade</taxon>
        <taxon>Pooideae</taxon>
        <taxon>Triticodae</taxon>
        <taxon>Triticeae</taxon>
        <taxon>Triticinae</taxon>
        <taxon>Aegilops</taxon>
    </lineage>
</organism>
<dbReference type="Gramene" id="AET7Gv21026100.6">
    <property type="protein sequence ID" value="AET7Gv21026100.6"/>
    <property type="gene ID" value="AET7Gv21026100"/>
</dbReference>
<dbReference type="EnsemblPlants" id="AET7Gv21026100.6">
    <property type="protein sequence ID" value="AET7Gv21026100.6"/>
    <property type="gene ID" value="AET7Gv21026100"/>
</dbReference>
<dbReference type="Proteomes" id="UP000015105">
    <property type="component" value="Chromosome 7D"/>
</dbReference>
<reference evidence="2" key="3">
    <citation type="journal article" date="2017" name="Nature">
        <title>Genome sequence of the progenitor of the wheat D genome Aegilops tauschii.</title>
        <authorList>
            <person name="Luo M.C."/>
            <person name="Gu Y.Q."/>
            <person name="Puiu D."/>
            <person name="Wang H."/>
            <person name="Twardziok S.O."/>
            <person name="Deal K.R."/>
            <person name="Huo N."/>
            <person name="Zhu T."/>
            <person name="Wang L."/>
            <person name="Wang Y."/>
            <person name="McGuire P.E."/>
            <person name="Liu S."/>
            <person name="Long H."/>
            <person name="Ramasamy R.K."/>
            <person name="Rodriguez J.C."/>
            <person name="Van S.L."/>
            <person name="Yuan L."/>
            <person name="Wang Z."/>
            <person name="Xia Z."/>
            <person name="Xiao L."/>
            <person name="Anderson O.D."/>
            <person name="Ouyang S."/>
            <person name="Liang Y."/>
            <person name="Zimin A.V."/>
            <person name="Pertea G."/>
            <person name="Qi P."/>
            <person name="Bennetzen J.L."/>
            <person name="Dai X."/>
            <person name="Dawson M.W."/>
            <person name="Muller H.G."/>
            <person name="Kugler K."/>
            <person name="Rivarola-Duarte L."/>
            <person name="Spannagl M."/>
            <person name="Mayer K.F.X."/>
            <person name="Lu F.H."/>
            <person name="Bevan M.W."/>
            <person name="Leroy P."/>
            <person name="Li P."/>
            <person name="You F.M."/>
            <person name="Sun Q."/>
            <person name="Liu Z."/>
            <person name="Lyons E."/>
            <person name="Wicker T."/>
            <person name="Salzberg S.L."/>
            <person name="Devos K.M."/>
            <person name="Dvorak J."/>
        </authorList>
    </citation>
    <scope>NUCLEOTIDE SEQUENCE [LARGE SCALE GENOMIC DNA]</scope>
    <source>
        <strain evidence="2">cv. AL8/78</strain>
    </source>
</reference>
<protein>
    <submittedName>
        <fullName evidence="2">Uncharacterized protein</fullName>
    </submittedName>
</protein>
<evidence type="ECO:0000313" key="2">
    <source>
        <dbReference type="EnsemblPlants" id="AET7Gv21026100.6"/>
    </source>
</evidence>
<reference evidence="2" key="4">
    <citation type="submission" date="2019-03" db="UniProtKB">
        <authorList>
            <consortium name="EnsemblPlants"/>
        </authorList>
    </citation>
    <scope>IDENTIFICATION</scope>
</reference>
<feature type="compositionally biased region" description="Basic and acidic residues" evidence="1">
    <location>
        <begin position="10"/>
        <end position="35"/>
    </location>
</feature>
<name>A0A453SQC8_AEGTS</name>
<keyword evidence="3" id="KW-1185">Reference proteome</keyword>
<proteinExistence type="predicted"/>